<dbReference type="InterPro" id="IPR036628">
    <property type="entry name" value="Clp_N_dom_sf"/>
</dbReference>
<dbReference type="AlphaFoldDB" id="A0A1G1YYQ8"/>
<gene>
    <name evidence="2" type="ORF">A2Y84_00555</name>
</gene>
<evidence type="ECO:0000313" key="2">
    <source>
        <dbReference type="EMBL" id="OGY56780.1"/>
    </source>
</evidence>
<proteinExistence type="predicted"/>
<name>A0A1G1YYQ8_9BACT</name>
<dbReference type="Proteomes" id="UP000177062">
    <property type="component" value="Unassembled WGS sequence"/>
</dbReference>
<feature type="transmembrane region" description="Helical" evidence="1">
    <location>
        <begin position="48"/>
        <end position="69"/>
    </location>
</feature>
<dbReference type="Gene3D" id="1.10.1780.10">
    <property type="entry name" value="Clp, N-terminal domain"/>
    <property type="match status" value="1"/>
</dbReference>
<sequence>MGRDLYFRYPQLDFNYSSRFLLRAVKSVALVVLVISILTLLLSDVTHLFLVGVFSAAGLVAAALIFLYWDKLRPPFKGGNLVDFTTRRSKHIITTAYDKAAFLGGSFVLHLLRELVDVPVVELLLKRVAVERDEFISKLEDYMKQDKKLKETRTWRQVEIEKVIIKALVRQIGVKKPIEPLHLFLALVYLDDERLQRIFGLFNIDPAVLERAARYYT</sequence>
<evidence type="ECO:0000256" key="1">
    <source>
        <dbReference type="SAM" id="Phobius"/>
    </source>
</evidence>
<keyword evidence="1" id="KW-1133">Transmembrane helix</keyword>
<reference evidence="2 3" key="1">
    <citation type="journal article" date="2016" name="Nat. Commun.">
        <title>Thousands of microbial genomes shed light on interconnected biogeochemical processes in an aquifer system.</title>
        <authorList>
            <person name="Anantharaman K."/>
            <person name="Brown C.T."/>
            <person name="Hug L.A."/>
            <person name="Sharon I."/>
            <person name="Castelle C.J."/>
            <person name="Probst A.J."/>
            <person name="Thomas B.C."/>
            <person name="Singh A."/>
            <person name="Wilkins M.J."/>
            <person name="Karaoz U."/>
            <person name="Brodie E.L."/>
            <person name="Williams K.H."/>
            <person name="Hubbard S.S."/>
            <person name="Banfield J.F."/>
        </authorList>
    </citation>
    <scope>NUCLEOTIDE SEQUENCE [LARGE SCALE GENOMIC DNA]</scope>
</reference>
<dbReference type="EMBL" id="MHIT01000018">
    <property type="protein sequence ID" value="OGY56780.1"/>
    <property type="molecule type" value="Genomic_DNA"/>
</dbReference>
<accession>A0A1G1YYQ8</accession>
<comment type="caution">
    <text evidence="2">The sequence shown here is derived from an EMBL/GenBank/DDBJ whole genome shotgun (WGS) entry which is preliminary data.</text>
</comment>
<evidence type="ECO:0008006" key="4">
    <source>
        <dbReference type="Google" id="ProtNLM"/>
    </source>
</evidence>
<keyword evidence="1" id="KW-0812">Transmembrane</keyword>
<protein>
    <recommendedName>
        <fullName evidence="4">Clp R domain-containing protein</fullName>
    </recommendedName>
</protein>
<feature type="transmembrane region" description="Helical" evidence="1">
    <location>
        <begin position="20"/>
        <end position="42"/>
    </location>
</feature>
<organism evidence="2 3">
    <name type="scientific">Candidatus Colwellbacteria bacterium RBG_13_48_8</name>
    <dbReference type="NCBI Taxonomy" id="1797685"/>
    <lineage>
        <taxon>Bacteria</taxon>
        <taxon>Candidatus Colwelliibacteriota</taxon>
    </lineage>
</organism>
<keyword evidence="1" id="KW-0472">Membrane</keyword>
<evidence type="ECO:0000313" key="3">
    <source>
        <dbReference type="Proteomes" id="UP000177062"/>
    </source>
</evidence>